<dbReference type="Proteomes" id="UP000291084">
    <property type="component" value="Chromosome 1"/>
</dbReference>
<sequence length="87" mass="9927">MVKEQTDGTKRIINREQADGTKIDVNKRTCLQDITEKTNENEIWKLKKLASCSIGCLRESPEGHTVIVRVELGLCNSLKVEEEKREV</sequence>
<dbReference type="EMBL" id="AP015034">
    <property type="protein sequence ID" value="BAT76732.1"/>
    <property type="molecule type" value="Genomic_DNA"/>
</dbReference>
<gene>
    <name evidence="1" type="primary">Vigan.01G478200</name>
    <name evidence="1" type="ORF">VIGAN_01478200</name>
</gene>
<proteinExistence type="predicted"/>
<evidence type="ECO:0000313" key="1">
    <source>
        <dbReference type="EMBL" id="BAT76732.1"/>
    </source>
</evidence>
<reference evidence="1 2" key="1">
    <citation type="journal article" date="2015" name="Sci. Rep.">
        <title>The power of single molecule real-time sequencing technology in the de novo assembly of a eukaryotic genome.</title>
        <authorList>
            <person name="Sakai H."/>
            <person name="Naito K."/>
            <person name="Ogiso-Tanaka E."/>
            <person name="Takahashi Y."/>
            <person name="Iseki K."/>
            <person name="Muto C."/>
            <person name="Satou K."/>
            <person name="Teruya K."/>
            <person name="Shiroma A."/>
            <person name="Shimoji M."/>
            <person name="Hirano T."/>
            <person name="Itoh T."/>
            <person name="Kaga A."/>
            <person name="Tomooka N."/>
        </authorList>
    </citation>
    <scope>NUCLEOTIDE SEQUENCE [LARGE SCALE GENOMIC DNA]</scope>
    <source>
        <strain evidence="2">cv. Shumari</strain>
    </source>
</reference>
<keyword evidence="2" id="KW-1185">Reference proteome</keyword>
<organism evidence="1 2">
    <name type="scientific">Vigna angularis var. angularis</name>
    <dbReference type="NCBI Taxonomy" id="157739"/>
    <lineage>
        <taxon>Eukaryota</taxon>
        <taxon>Viridiplantae</taxon>
        <taxon>Streptophyta</taxon>
        <taxon>Embryophyta</taxon>
        <taxon>Tracheophyta</taxon>
        <taxon>Spermatophyta</taxon>
        <taxon>Magnoliopsida</taxon>
        <taxon>eudicotyledons</taxon>
        <taxon>Gunneridae</taxon>
        <taxon>Pentapetalae</taxon>
        <taxon>rosids</taxon>
        <taxon>fabids</taxon>
        <taxon>Fabales</taxon>
        <taxon>Fabaceae</taxon>
        <taxon>Papilionoideae</taxon>
        <taxon>50 kb inversion clade</taxon>
        <taxon>NPAAA clade</taxon>
        <taxon>indigoferoid/millettioid clade</taxon>
        <taxon>Phaseoleae</taxon>
        <taxon>Vigna</taxon>
    </lineage>
</organism>
<evidence type="ECO:0000313" key="2">
    <source>
        <dbReference type="Proteomes" id="UP000291084"/>
    </source>
</evidence>
<dbReference type="AlphaFoldDB" id="A0A0S3R824"/>
<accession>A0A0S3R824</accession>
<protein>
    <submittedName>
        <fullName evidence="1">Uncharacterized protein</fullName>
    </submittedName>
</protein>
<name>A0A0S3R824_PHAAN</name>